<dbReference type="Proteomes" id="UP000494111">
    <property type="component" value="Unassembled WGS sequence"/>
</dbReference>
<evidence type="ECO:0000313" key="1">
    <source>
        <dbReference type="EMBL" id="CAB3698074.1"/>
    </source>
</evidence>
<protein>
    <submittedName>
        <fullName evidence="1">Uncharacterized protein</fullName>
    </submittedName>
</protein>
<organism evidence="1 2">
    <name type="scientific">Achromobacter deleyi</name>
    <dbReference type="NCBI Taxonomy" id="1353891"/>
    <lineage>
        <taxon>Bacteria</taxon>
        <taxon>Pseudomonadati</taxon>
        <taxon>Pseudomonadota</taxon>
        <taxon>Betaproteobacteria</taxon>
        <taxon>Burkholderiales</taxon>
        <taxon>Alcaligenaceae</taxon>
        <taxon>Achromobacter</taxon>
    </lineage>
</organism>
<accession>A0A6S6ZZA5</accession>
<evidence type="ECO:0000313" key="2">
    <source>
        <dbReference type="Proteomes" id="UP000494111"/>
    </source>
</evidence>
<name>A0A6S6ZZA5_9BURK</name>
<sequence length="1658" mass="179576">MDPIGIRNNNPGNIRTSGLEWEGAVGEEGGFVKFDGPIAGGKALIKNLMAYNTKYGLDTVEGIIGRWAPSVENNTSAYVDAVASGMGVGAKDPLDMRSPAVLAKLAGLISRHENGGDHFDPEFFGKVAESAVQGAAIDPLTKAYMNTAKAPSFTKAVQRADALGEHAPVDLAAAADASAFKQRFPDSVDGPSLYEADAQRLTNKQLGVGFRESVMDSLVHNTVTNKLIELAGRGEYDPDFNPMSEENKQRTIKAGVYGNDNLMDYVNASRNAQDFSERLTTAQERQDVQRRMSNMEGLSFASAIAGQLVGGIADPVAVVATVGLGAAVASARSAAAAGRALSIAQGAGVAAVENIAVGQVLEKADNQRFSWGTLFEQGITGAALGAVGGLLVDPKGRPHIDPTQQVNPEAAPVLNAAARAVREVIDRNVSKAWESGQVNGRGSLGEAFVDHSYSTNYDDLTTHSVPTLGQARVSPLEEARARVLDKQIDTLESERVEHVANAAGAAERGDVRAARQQIEELKRQLPTPDDRKALTRHYQDQGMKFKDAKARAGKELDAKKADLEAGMQRVQDGIDQNAKAEQSTQRLQQVDKELDALRKEREGVAAPQTGRTVLNRALEAAFAVQRERATLTPPPRTAPPPTDAPSISVRAELARIADEATDPMIRTLAGRLREQRLADARIYQRPPEEIRKLTDGKGQAYYDPAAGSVNWSHDAPDHVRLHEIAHAATYDALRLGEAHPESTVGRIRAELDELRQDMQKLHGNAPEGMTRYYLDSVEEFVAGLYSGNSDFIQRLAATKLKDGESLLSRTVQLVRTLLGLGPQDTNALLKALDLSDKLIASDLPKAGSGGKLLFPANEKLPLSTREQVLKESLEAIGEDLDPAAKVTAERGQKWLEKAPTWFDKGKTWAYSPGVALSGSKSKIARIAGSVLFENSLGSGKRNSTVAMNYELLQRGYRDPYLMAVREDMVGLMSAKERADYMFLGGARKAVQRISTQVAEERARMRQAAKAGQQYVSQAPEQVQRIAKQMDAQIEQMVGDGLKAGNPYAGTVKGSGTTGFMPQVWKWDKFGDALRSDPKAWEALRKNFTEQYVERNVDPVIKELVAGGADAEQVAAARKRLMEQVEHQVNTRMGESVRDPDTRTNMDSGKFETMAAELLTENFQGTPVTDKVAAEFRRLLNEKIEDRSRTEFDLLREVEGVRLLDYVEHDVVSTIQHTAHRFSGQNAMAKVGFKGYADFEALLTLATKDGASPEEVELLAFGGRAFGFRPMIAKDHPMLATLRNFTYAATMGKLGIANLADVAAVTTASGVRGMFKTLGYGFRPSTELVQVLSKRGLGLIGQDYRIHSMTADVLPNGRAMVGMGAGLLRASQRAAQLVSYVNGSNALQRMLHKGFLPVMAEDLVNGIRGQDGGMSLRRMADAGLDGDTVARIRGQLEKYEPKRKEGDGFKWESWDDQQAADKMIEAMHRVTYQTFQRALVGEAAMWRSESALGSVIGQFHNFGLTSMEKQLGRNLAINDMNTYTAMAVGMAWSSLLYYARLQAGTAGMSQADADEYMKKNMETGRLVTGTLTYFNMSGIAAELAGVGEVLFGGNTYQAGSGPVASMGYVGNVAKAINSVGNLATGQEGTGKHLRNILRILPGGNSIPGTYYSNVLKGWE</sequence>
<gene>
    <name evidence="1" type="ORF">LMG3458_02497</name>
</gene>
<dbReference type="RefSeq" id="WP_175216445.1">
    <property type="nucleotide sequence ID" value="NZ_CADIJO010000007.1"/>
</dbReference>
<proteinExistence type="predicted"/>
<dbReference type="EMBL" id="CADIJO010000007">
    <property type="protein sequence ID" value="CAB3698074.1"/>
    <property type="molecule type" value="Genomic_DNA"/>
</dbReference>
<reference evidence="1 2" key="1">
    <citation type="submission" date="2020-04" db="EMBL/GenBank/DDBJ databases">
        <authorList>
            <person name="De Canck E."/>
        </authorList>
    </citation>
    <scope>NUCLEOTIDE SEQUENCE [LARGE SCALE GENOMIC DNA]</scope>
    <source>
        <strain evidence="1 2">LMG 3458</strain>
    </source>
</reference>